<proteinExistence type="predicted"/>
<evidence type="ECO:0000313" key="2">
    <source>
        <dbReference type="Proteomes" id="UP000015453"/>
    </source>
</evidence>
<sequence>MADSVVPGLVLCNMGDLEYEPDSVALEVFDEMSKAMVVKKEPYLLEQKGVALDLAGEVCGTVGDVGVGNKGLAGEDD</sequence>
<organism evidence="1 2">
    <name type="scientific">Genlisea aurea</name>
    <dbReference type="NCBI Taxonomy" id="192259"/>
    <lineage>
        <taxon>Eukaryota</taxon>
        <taxon>Viridiplantae</taxon>
        <taxon>Streptophyta</taxon>
        <taxon>Embryophyta</taxon>
        <taxon>Tracheophyta</taxon>
        <taxon>Spermatophyta</taxon>
        <taxon>Magnoliopsida</taxon>
        <taxon>eudicotyledons</taxon>
        <taxon>Gunneridae</taxon>
        <taxon>Pentapetalae</taxon>
        <taxon>asterids</taxon>
        <taxon>lamiids</taxon>
        <taxon>Lamiales</taxon>
        <taxon>Lentibulariaceae</taxon>
        <taxon>Genlisea</taxon>
    </lineage>
</organism>
<dbReference type="Proteomes" id="UP000015453">
    <property type="component" value="Unassembled WGS sequence"/>
</dbReference>
<protein>
    <submittedName>
        <fullName evidence="1">Uncharacterized protein</fullName>
    </submittedName>
</protein>
<reference evidence="1 2" key="1">
    <citation type="journal article" date="2013" name="BMC Genomics">
        <title>The miniature genome of a carnivorous plant Genlisea aurea contains a low number of genes and short non-coding sequences.</title>
        <authorList>
            <person name="Leushkin E.V."/>
            <person name="Sutormin R.A."/>
            <person name="Nabieva E.R."/>
            <person name="Penin A.A."/>
            <person name="Kondrashov A.S."/>
            <person name="Logacheva M.D."/>
        </authorList>
    </citation>
    <scope>NUCLEOTIDE SEQUENCE [LARGE SCALE GENOMIC DNA]</scope>
</reference>
<evidence type="ECO:0000313" key="1">
    <source>
        <dbReference type="EMBL" id="EPS73174.1"/>
    </source>
</evidence>
<name>S8D073_9LAMI</name>
<comment type="caution">
    <text evidence="1">The sequence shown here is derived from an EMBL/GenBank/DDBJ whole genome shotgun (WGS) entry which is preliminary data.</text>
</comment>
<keyword evidence="2" id="KW-1185">Reference proteome</keyword>
<accession>S8D073</accession>
<dbReference type="AlphaFoldDB" id="S8D073"/>
<gene>
    <name evidence="1" type="ORF">M569_01581</name>
</gene>
<dbReference type="EMBL" id="AUSU01000535">
    <property type="protein sequence ID" value="EPS73174.1"/>
    <property type="molecule type" value="Genomic_DNA"/>
</dbReference>